<evidence type="ECO:0000256" key="5">
    <source>
        <dbReference type="ARBA" id="ARBA00023228"/>
    </source>
</evidence>
<dbReference type="GO" id="GO:0005085">
    <property type="term" value="F:guanyl-nucleotide exchange factor activity"/>
    <property type="evidence" value="ECO:0007669"/>
    <property type="project" value="TreeGrafter"/>
</dbReference>
<evidence type="ECO:0000256" key="4">
    <source>
        <dbReference type="ARBA" id="ARBA00022490"/>
    </source>
</evidence>
<reference evidence="8" key="1">
    <citation type="submission" date="2017-02" db="UniProtKB">
        <authorList>
            <consortium name="WormBaseParasite"/>
        </authorList>
    </citation>
    <scope>IDENTIFICATION</scope>
</reference>
<dbReference type="PANTHER" id="PTHR13342">
    <property type="entry name" value="RAGULATOR COMPLEX PROTEIN LAMTOR5"/>
    <property type="match status" value="1"/>
</dbReference>
<dbReference type="GO" id="GO:0071986">
    <property type="term" value="C:Ragulator complex"/>
    <property type="evidence" value="ECO:0007669"/>
    <property type="project" value="InterPro"/>
</dbReference>
<dbReference type="WBParaSite" id="ALUE_0001982501-mRNA-1">
    <property type="protein sequence ID" value="ALUE_0001982501-mRNA-1"/>
    <property type="gene ID" value="ALUE_0001982501"/>
</dbReference>
<accession>A0A0M3IM47</accession>
<dbReference type="Pfam" id="PF16672">
    <property type="entry name" value="LAMTOR5"/>
    <property type="match status" value="1"/>
</dbReference>
<sequence>MEAQMENCAEEMMQTPNVIGVLCADSEALPLCYRGTLHSSAAAVVSQLLSLASTLDSESSLSPPVITLQSAKSKLVVTKEGAVTVAVHKALQ</sequence>
<dbReference type="PRINTS" id="PR02092">
    <property type="entry name" value="HEPBVIRUSXIP"/>
</dbReference>
<dbReference type="GO" id="GO:0043066">
    <property type="term" value="P:negative regulation of apoptotic process"/>
    <property type="evidence" value="ECO:0007669"/>
    <property type="project" value="InterPro"/>
</dbReference>
<comment type="subcellular location">
    <subcellularLocation>
        <location evidence="2">Cytoplasm</location>
    </subcellularLocation>
    <subcellularLocation>
        <location evidence="1">Lysosome</location>
    </subcellularLocation>
</comment>
<dbReference type="AlphaFoldDB" id="A0A0M3IM47"/>
<dbReference type="GO" id="GO:1904263">
    <property type="term" value="P:positive regulation of TORC1 signaling"/>
    <property type="evidence" value="ECO:0007669"/>
    <property type="project" value="TreeGrafter"/>
</dbReference>
<name>A0A0M3IM47_ASCLU</name>
<evidence type="ECO:0000256" key="3">
    <source>
        <dbReference type="ARBA" id="ARBA00007795"/>
    </source>
</evidence>
<evidence type="ECO:0000256" key="1">
    <source>
        <dbReference type="ARBA" id="ARBA00004371"/>
    </source>
</evidence>
<organism evidence="7 8">
    <name type="scientific">Ascaris lumbricoides</name>
    <name type="common">Giant roundworm</name>
    <dbReference type="NCBI Taxonomy" id="6252"/>
    <lineage>
        <taxon>Eukaryota</taxon>
        <taxon>Metazoa</taxon>
        <taxon>Ecdysozoa</taxon>
        <taxon>Nematoda</taxon>
        <taxon>Chromadorea</taxon>
        <taxon>Rhabditida</taxon>
        <taxon>Spirurina</taxon>
        <taxon>Ascaridomorpha</taxon>
        <taxon>Ascaridoidea</taxon>
        <taxon>Ascarididae</taxon>
        <taxon>Ascaris</taxon>
    </lineage>
</organism>
<proteinExistence type="inferred from homology"/>
<dbReference type="Gene3D" id="3.30.450.30">
    <property type="entry name" value="Dynein light chain 2a, cytoplasmic"/>
    <property type="match status" value="1"/>
</dbReference>
<protein>
    <recommendedName>
        <fullName evidence="6">Late endosomal/lysosomal adaptor and MAPK and MTOR activator 5</fullName>
    </recommendedName>
</protein>
<keyword evidence="5" id="KW-0458">Lysosome</keyword>
<evidence type="ECO:0000256" key="2">
    <source>
        <dbReference type="ARBA" id="ARBA00004496"/>
    </source>
</evidence>
<evidence type="ECO:0000313" key="8">
    <source>
        <dbReference type="WBParaSite" id="ALUE_0001982501-mRNA-1"/>
    </source>
</evidence>
<comment type="similarity">
    <text evidence="3">Belongs to the LAMTOR5 family.</text>
</comment>
<dbReference type="Proteomes" id="UP000036681">
    <property type="component" value="Unplaced"/>
</dbReference>
<keyword evidence="7" id="KW-1185">Reference proteome</keyword>
<evidence type="ECO:0000256" key="6">
    <source>
        <dbReference type="ARBA" id="ARBA00032692"/>
    </source>
</evidence>
<dbReference type="InterPro" id="IPR024135">
    <property type="entry name" value="LAMTOR5"/>
</dbReference>
<dbReference type="GO" id="GO:0005764">
    <property type="term" value="C:lysosome"/>
    <property type="evidence" value="ECO:0007669"/>
    <property type="project" value="UniProtKB-SubCell"/>
</dbReference>
<dbReference type="PANTHER" id="PTHR13342:SF2">
    <property type="entry name" value="RAGULATOR COMPLEX PROTEIN LAMTOR5"/>
    <property type="match status" value="1"/>
</dbReference>
<evidence type="ECO:0000313" key="7">
    <source>
        <dbReference type="Proteomes" id="UP000036681"/>
    </source>
</evidence>
<dbReference type="FunFam" id="3.30.450.30:FF:000005">
    <property type="entry name" value="Ragulator complex protein LAMTOR5 homolog"/>
    <property type="match status" value="1"/>
</dbReference>
<dbReference type="GO" id="GO:0071230">
    <property type="term" value="P:cellular response to amino acid stimulus"/>
    <property type="evidence" value="ECO:0007669"/>
    <property type="project" value="TreeGrafter"/>
</dbReference>
<keyword evidence="4" id="KW-0963">Cytoplasm</keyword>